<name>A0ABV2U9T5_9ACTN</name>
<evidence type="ECO:0000313" key="2">
    <source>
        <dbReference type="Proteomes" id="UP001550044"/>
    </source>
</evidence>
<sequence length="179" mass="20082">MPDIDEQGRPEPPLAADETSTLLGFLEFHRATLTWKCAGLDTGGLGATVGASSMTLGGMLKHLAFVEDYWCSRWLHGRDPEPPWDTVDWKADSDWDWHSAAEDTPEQLRTLWQDTVARSRALVTQALADGGLERLARRTWPDGRAPSLRWILVHLVEEYARHNGHADLLRESLDGRTGE</sequence>
<organism evidence="1 2">
    <name type="scientific">Streptomyces sp. 900116325</name>
    <dbReference type="NCBI Taxonomy" id="3154295"/>
    <lineage>
        <taxon>Bacteria</taxon>
        <taxon>Bacillati</taxon>
        <taxon>Actinomycetota</taxon>
        <taxon>Actinomycetes</taxon>
        <taxon>Kitasatosporales</taxon>
        <taxon>Streptomycetaceae</taxon>
        <taxon>Streptomyces</taxon>
    </lineage>
</organism>
<dbReference type="RefSeq" id="WP_356497837.1">
    <property type="nucleotide sequence ID" value="NZ_JBEXEF010000004.1"/>
</dbReference>
<accession>A0ABV2U9T5</accession>
<dbReference type="InterPro" id="IPR034660">
    <property type="entry name" value="DinB/YfiT-like"/>
</dbReference>
<evidence type="ECO:0000313" key="1">
    <source>
        <dbReference type="EMBL" id="MET8434610.1"/>
    </source>
</evidence>
<reference evidence="1 2" key="1">
    <citation type="submission" date="2024-06" db="EMBL/GenBank/DDBJ databases">
        <title>The Natural Products Discovery Center: Release of the First 8490 Sequenced Strains for Exploring Actinobacteria Biosynthetic Diversity.</title>
        <authorList>
            <person name="Kalkreuter E."/>
            <person name="Kautsar S.A."/>
            <person name="Yang D."/>
            <person name="Bader C.D."/>
            <person name="Teijaro C.N."/>
            <person name="Fluegel L."/>
            <person name="Davis C.M."/>
            <person name="Simpson J.R."/>
            <person name="Lauterbach L."/>
            <person name="Steele A.D."/>
            <person name="Gui C."/>
            <person name="Meng S."/>
            <person name="Li G."/>
            <person name="Viehrig K."/>
            <person name="Ye F."/>
            <person name="Su P."/>
            <person name="Kiefer A.F."/>
            <person name="Nichols A."/>
            <person name="Cepeda A.J."/>
            <person name="Yan W."/>
            <person name="Fan B."/>
            <person name="Jiang Y."/>
            <person name="Adhikari A."/>
            <person name="Zheng C.-J."/>
            <person name="Schuster L."/>
            <person name="Cowan T.M."/>
            <person name="Smanski M.J."/>
            <person name="Chevrette M.G."/>
            <person name="De Carvalho L.P.S."/>
            <person name="Shen B."/>
        </authorList>
    </citation>
    <scope>NUCLEOTIDE SEQUENCE [LARGE SCALE GENOMIC DNA]</scope>
    <source>
        <strain evidence="1 2">NPDC005137</strain>
    </source>
</reference>
<proteinExistence type="predicted"/>
<dbReference type="SUPFAM" id="SSF109854">
    <property type="entry name" value="DinB/YfiT-like putative metalloenzymes"/>
    <property type="match status" value="1"/>
</dbReference>
<dbReference type="Proteomes" id="UP001550044">
    <property type="component" value="Unassembled WGS sequence"/>
</dbReference>
<dbReference type="Gene3D" id="1.20.120.450">
    <property type="entry name" value="dinb family like domain"/>
    <property type="match status" value="1"/>
</dbReference>
<comment type="caution">
    <text evidence="1">The sequence shown here is derived from an EMBL/GenBank/DDBJ whole genome shotgun (WGS) entry which is preliminary data.</text>
</comment>
<dbReference type="EMBL" id="JBEXIP010000012">
    <property type="protein sequence ID" value="MET8434610.1"/>
    <property type="molecule type" value="Genomic_DNA"/>
</dbReference>
<keyword evidence="2" id="KW-1185">Reference proteome</keyword>
<protein>
    <submittedName>
        <fullName evidence="1">DinB family protein</fullName>
    </submittedName>
</protein>
<dbReference type="InterPro" id="IPR007061">
    <property type="entry name" value="MST-like"/>
</dbReference>
<gene>
    <name evidence="1" type="ORF">ABZV61_17755</name>
</gene>
<dbReference type="Pfam" id="PF04978">
    <property type="entry name" value="MST"/>
    <property type="match status" value="1"/>
</dbReference>